<evidence type="ECO:0000259" key="2">
    <source>
        <dbReference type="Pfam" id="PF01757"/>
    </source>
</evidence>
<keyword evidence="3" id="KW-0808">Transferase</keyword>
<evidence type="ECO:0000313" key="3">
    <source>
        <dbReference type="EMBL" id="QKE89756.1"/>
    </source>
</evidence>
<keyword evidence="3" id="KW-0012">Acyltransferase</keyword>
<protein>
    <submittedName>
        <fullName evidence="3">Acyltransferase</fullName>
    </submittedName>
</protein>
<feature type="transmembrane region" description="Helical" evidence="1">
    <location>
        <begin position="61"/>
        <end position="79"/>
    </location>
</feature>
<name>A0A6M8HN62_9PROT</name>
<dbReference type="EMBL" id="CP053708">
    <property type="protein sequence ID" value="QKE89756.1"/>
    <property type="molecule type" value="Genomic_DNA"/>
</dbReference>
<dbReference type="Proteomes" id="UP000500767">
    <property type="component" value="Chromosome"/>
</dbReference>
<dbReference type="AlphaFoldDB" id="A0A6M8HN62"/>
<gene>
    <name evidence="3" type="ORF">HN018_06630</name>
</gene>
<feature type="transmembrane region" description="Helical" evidence="1">
    <location>
        <begin position="186"/>
        <end position="209"/>
    </location>
</feature>
<organism evidence="3 4">
    <name type="scientific">Lichenicola cladoniae</name>
    <dbReference type="NCBI Taxonomy" id="1484109"/>
    <lineage>
        <taxon>Bacteria</taxon>
        <taxon>Pseudomonadati</taxon>
        <taxon>Pseudomonadota</taxon>
        <taxon>Alphaproteobacteria</taxon>
        <taxon>Acetobacterales</taxon>
        <taxon>Acetobacteraceae</taxon>
        <taxon>Lichenicola</taxon>
    </lineage>
</organism>
<dbReference type="InterPro" id="IPR050879">
    <property type="entry name" value="Acyltransferase_3"/>
</dbReference>
<keyword evidence="1" id="KW-1133">Transmembrane helix</keyword>
<evidence type="ECO:0000313" key="4">
    <source>
        <dbReference type="Proteomes" id="UP000500767"/>
    </source>
</evidence>
<accession>A0A6M8HN62</accession>
<dbReference type="GO" id="GO:0016747">
    <property type="term" value="F:acyltransferase activity, transferring groups other than amino-acyl groups"/>
    <property type="evidence" value="ECO:0007669"/>
    <property type="project" value="InterPro"/>
</dbReference>
<evidence type="ECO:0000256" key="1">
    <source>
        <dbReference type="SAM" id="Phobius"/>
    </source>
</evidence>
<dbReference type="InterPro" id="IPR002656">
    <property type="entry name" value="Acyl_transf_3_dom"/>
</dbReference>
<keyword evidence="1" id="KW-0472">Membrane</keyword>
<proteinExistence type="predicted"/>
<feature type="domain" description="Acyltransferase 3" evidence="2">
    <location>
        <begin position="16"/>
        <end position="208"/>
    </location>
</feature>
<sequence>MSFRPPGTDHPAGRNVGIDLIRGISIVLVVIHHTSLRIPVMQTSLSAILPKRFLIGLSSDGYEAVFVFFVVSGFLIATNSIRRWTSLARLDPRIFYIRRAARILPCLVLLVAVLASLDPSGVSNYVITRADQSLPRAILAAFAFHLNWYEGHTGSLPGGWDVTWSLSVEEVFHLGFPLVCLLVGRYWMLQTILFAALALSLPLLLHVIAHAPKSGGRKPIFPGSPQSRWASARHCWSRKCRVETIAVLPWQPDISRRPALPGFSCGRTLSIECSEAEACCS</sequence>
<dbReference type="Pfam" id="PF01757">
    <property type="entry name" value="Acyl_transf_3"/>
    <property type="match status" value="1"/>
</dbReference>
<dbReference type="PANTHER" id="PTHR23028:SF53">
    <property type="entry name" value="ACYL_TRANSF_3 DOMAIN-CONTAINING PROTEIN"/>
    <property type="match status" value="1"/>
</dbReference>
<dbReference type="RefSeq" id="WP_171834743.1">
    <property type="nucleotide sequence ID" value="NZ_CP053708.1"/>
</dbReference>
<dbReference type="KEGG" id="lck:HN018_06630"/>
<keyword evidence="4" id="KW-1185">Reference proteome</keyword>
<feature type="transmembrane region" description="Helical" evidence="1">
    <location>
        <begin position="100"/>
        <end position="117"/>
    </location>
</feature>
<dbReference type="GO" id="GO:0016020">
    <property type="term" value="C:membrane"/>
    <property type="evidence" value="ECO:0007669"/>
    <property type="project" value="TreeGrafter"/>
</dbReference>
<reference evidence="3 4" key="1">
    <citation type="journal article" date="2014" name="World J. Microbiol. Biotechnol.">
        <title>Biodiversity and physiological characteristics of Antarctic and Arctic lichens-associated bacteria.</title>
        <authorList>
            <person name="Lee Y.M."/>
            <person name="Kim E.H."/>
            <person name="Lee H.K."/>
            <person name="Hong S.G."/>
        </authorList>
    </citation>
    <scope>NUCLEOTIDE SEQUENCE [LARGE SCALE GENOMIC DNA]</scope>
    <source>
        <strain evidence="3 4">PAMC 26569</strain>
    </source>
</reference>
<dbReference type="PANTHER" id="PTHR23028">
    <property type="entry name" value="ACETYLTRANSFERASE"/>
    <property type="match status" value="1"/>
</dbReference>
<dbReference type="GO" id="GO:0000271">
    <property type="term" value="P:polysaccharide biosynthetic process"/>
    <property type="evidence" value="ECO:0007669"/>
    <property type="project" value="TreeGrafter"/>
</dbReference>
<keyword evidence="1" id="KW-0812">Transmembrane</keyword>